<dbReference type="UniPathway" id="UPA00771">
    <property type="reaction ID" value="UER00766"/>
</dbReference>
<evidence type="ECO:0000256" key="2">
    <source>
        <dbReference type="ARBA" id="ARBA00005083"/>
    </source>
</evidence>
<evidence type="ECO:0000256" key="5">
    <source>
        <dbReference type="ARBA" id="ARBA00016426"/>
    </source>
</evidence>
<dbReference type="EMBL" id="CP014502">
    <property type="protein sequence ID" value="ANB13982.1"/>
    <property type="molecule type" value="Genomic_DNA"/>
</dbReference>
<dbReference type="PROSITE" id="PS00862">
    <property type="entry name" value="OX2_COVAL_FAD"/>
    <property type="match status" value="1"/>
</dbReference>
<dbReference type="PANTHER" id="PTHR43762">
    <property type="entry name" value="L-GULONOLACTONE OXIDASE"/>
    <property type="match status" value="1"/>
</dbReference>
<reference evidence="12 13" key="1">
    <citation type="submission" date="2016-02" db="EMBL/GenBank/DDBJ databases">
        <title>Complete genome sequence and transcriptome regulation of the pentose utilising yeast Sugiyamaella lignohabitans.</title>
        <authorList>
            <person name="Bellasio M."/>
            <person name="Peymann A."/>
            <person name="Valli M."/>
            <person name="Sipitzky M."/>
            <person name="Graf A."/>
            <person name="Sauer M."/>
            <person name="Marx H."/>
            <person name="Mattanovich D."/>
        </authorList>
    </citation>
    <scope>NUCLEOTIDE SEQUENCE [LARGE SCALE GENOMIC DNA]</scope>
    <source>
        <strain evidence="12 13">CBS 10342</strain>
    </source>
</reference>
<evidence type="ECO:0000313" key="13">
    <source>
        <dbReference type="Proteomes" id="UP000189580"/>
    </source>
</evidence>
<dbReference type="InterPro" id="IPR007173">
    <property type="entry name" value="ALO_C"/>
</dbReference>
<evidence type="ECO:0000313" key="12">
    <source>
        <dbReference type="EMBL" id="ANB13982.1"/>
    </source>
</evidence>
<comment type="similarity">
    <text evidence="3 10">Belongs to the oxygen-dependent FAD-linked oxidoreductase family.</text>
</comment>
<comment type="pathway">
    <text evidence="2 10">Cofactor biosynthesis; D-erythroascorbate biosynthesis; dehydro-D-arabinono-1,4-lactone from D-arabinose: step 2/2.</text>
</comment>
<dbReference type="InterPro" id="IPR010031">
    <property type="entry name" value="FAD_lactone_oxidase-like"/>
</dbReference>
<dbReference type="Pfam" id="PF01565">
    <property type="entry name" value="FAD_binding_4"/>
    <property type="match status" value="1"/>
</dbReference>
<comment type="cofactor">
    <cofactor evidence="1 10">
        <name>FAD</name>
        <dbReference type="ChEBI" id="CHEBI:57692"/>
    </cofactor>
</comment>
<dbReference type="InterPro" id="IPR006094">
    <property type="entry name" value="Oxid_FAD_bind_N"/>
</dbReference>
<dbReference type="EC" id="1.1.3.37" evidence="4 10"/>
<evidence type="ECO:0000256" key="3">
    <source>
        <dbReference type="ARBA" id="ARBA00005466"/>
    </source>
</evidence>
<name>A0A167EEP5_9ASCO</name>
<dbReference type="PROSITE" id="PS51387">
    <property type="entry name" value="FAD_PCMH"/>
    <property type="match status" value="1"/>
</dbReference>
<evidence type="ECO:0000259" key="11">
    <source>
        <dbReference type="PROSITE" id="PS51387"/>
    </source>
</evidence>
<dbReference type="Pfam" id="PF04030">
    <property type="entry name" value="ALO"/>
    <property type="match status" value="1"/>
</dbReference>
<evidence type="ECO:0000256" key="9">
    <source>
        <dbReference type="ARBA" id="ARBA00033418"/>
    </source>
</evidence>
<dbReference type="PIRSF" id="PIRSF000136">
    <property type="entry name" value="LGO_GLO"/>
    <property type="match status" value="1"/>
</dbReference>
<dbReference type="InterPro" id="IPR016166">
    <property type="entry name" value="FAD-bd_PCMH"/>
</dbReference>
<evidence type="ECO:0000256" key="7">
    <source>
        <dbReference type="ARBA" id="ARBA00022827"/>
    </source>
</evidence>
<dbReference type="GO" id="GO:0071949">
    <property type="term" value="F:FAD binding"/>
    <property type="evidence" value="ECO:0007669"/>
    <property type="project" value="UniProtKB-UniRule"/>
</dbReference>
<dbReference type="PANTHER" id="PTHR43762:SF1">
    <property type="entry name" value="D-ARABINONO-1,4-LACTONE OXIDASE"/>
    <property type="match status" value="1"/>
</dbReference>
<dbReference type="GeneID" id="30037121"/>
<proteinExistence type="inferred from homology"/>
<dbReference type="RefSeq" id="XP_018736459.1">
    <property type="nucleotide sequence ID" value="XM_018882041.1"/>
</dbReference>
<evidence type="ECO:0000256" key="1">
    <source>
        <dbReference type="ARBA" id="ARBA00001974"/>
    </source>
</evidence>
<dbReference type="KEGG" id="slb:AWJ20_4935"/>
<keyword evidence="7 10" id="KW-0274">FAD</keyword>
<comment type="catalytic activity">
    <reaction evidence="10">
        <text>D-arabinono-1,4-lactone + O2 = dehydro-D-arabinono-1,4-lactone + H2O2 + H(+)</text>
        <dbReference type="Rhea" id="RHEA:23756"/>
        <dbReference type="ChEBI" id="CHEBI:15378"/>
        <dbReference type="ChEBI" id="CHEBI:15379"/>
        <dbReference type="ChEBI" id="CHEBI:16240"/>
        <dbReference type="ChEBI" id="CHEBI:16292"/>
        <dbReference type="ChEBI" id="CHEBI:58277"/>
        <dbReference type="EC" id="1.1.3.37"/>
    </reaction>
</comment>
<dbReference type="InterPro" id="IPR036318">
    <property type="entry name" value="FAD-bd_PCMH-like_sf"/>
</dbReference>
<dbReference type="Proteomes" id="UP000189580">
    <property type="component" value="Chromosome d"/>
</dbReference>
<evidence type="ECO:0000256" key="4">
    <source>
        <dbReference type="ARBA" id="ARBA00013136"/>
    </source>
</evidence>
<dbReference type="InterPro" id="IPR030654">
    <property type="entry name" value="Sugar_lactone_oxidase"/>
</dbReference>
<keyword evidence="10" id="KW-0496">Mitochondrion</keyword>
<evidence type="ECO:0000256" key="8">
    <source>
        <dbReference type="ARBA" id="ARBA00023002"/>
    </source>
</evidence>
<keyword evidence="8 10" id="KW-0560">Oxidoreductase</keyword>
<keyword evidence="13" id="KW-1185">Reference proteome</keyword>
<dbReference type="Gene3D" id="3.30.465.10">
    <property type="match status" value="1"/>
</dbReference>
<comment type="subcellular location">
    <subcellularLocation>
        <location evidence="10">Mitochondrion membrane</location>
    </subcellularLocation>
</comment>
<dbReference type="InterPro" id="IPR016167">
    <property type="entry name" value="FAD-bd_PCMH_sub1"/>
</dbReference>
<dbReference type="NCBIfam" id="TIGR01678">
    <property type="entry name" value="FAD_lactone_ox"/>
    <property type="match status" value="1"/>
</dbReference>
<dbReference type="SUPFAM" id="SSF56176">
    <property type="entry name" value="FAD-binding/transporter-associated domain-like"/>
    <property type="match status" value="1"/>
</dbReference>
<feature type="domain" description="FAD-binding PCMH-type" evidence="11">
    <location>
        <begin position="22"/>
        <end position="199"/>
    </location>
</feature>
<dbReference type="InterPro" id="IPR016169">
    <property type="entry name" value="FAD-bd_PCMH_sub2"/>
</dbReference>
<evidence type="ECO:0000256" key="6">
    <source>
        <dbReference type="ARBA" id="ARBA00022630"/>
    </source>
</evidence>
<dbReference type="GO" id="GO:0031966">
    <property type="term" value="C:mitochondrial membrane"/>
    <property type="evidence" value="ECO:0007669"/>
    <property type="project" value="UniProtKB-SubCell"/>
</dbReference>
<evidence type="ECO:0000256" key="10">
    <source>
        <dbReference type="RuleBase" id="RU367158"/>
    </source>
</evidence>
<dbReference type="InterPro" id="IPR006093">
    <property type="entry name" value="Oxy_OxRdtase_FAD_BS"/>
</dbReference>
<dbReference type="GO" id="GO:0003885">
    <property type="term" value="F:D-arabinono-1,4-lactone oxidase activity"/>
    <property type="evidence" value="ECO:0007669"/>
    <property type="project" value="UniProtKB-UniRule"/>
</dbReference>
<gene>
    <name evidence="12" type="primary">ALO1</name>
    <name evidence="12" type="ORF">AWJ20_4935</name>
</gene>
<dbReference type="AlphaFoldDB" id="A0A167EEP5"/>
<accession>A0A167EEP5</accession>
<sequence>MADRLAPFSFANRTHRTWAGTFRCKPQLYIQPRTAEEIRDAVVEAKRLNKTLMLTGSGHSPSTLTMSDEWIMNLDIFNKVLSIERHESGKFADVTVEAGIRIYQLTEILAAEGLAIQNLGSISEQSAAGIISTGTHGSSAYHGLVSEQIVKFTLLCSGKADPETIECSPGDNLDLFRAGLLSVGKLGIITHVTLRVVPAYNLKSRQQIVSFDRFVDELWPTVWTSSEFIRVWWYPYSDRCVLWRADKCKQEEPLREPINNFYGTTLGRFFYESLLWLAVKVYPSLTPSIERWVFKHQYGFEESINSEGNVAVQRSDLALNMDCLFSQFVNEWAMPLTEGPKVLRQLETIIKDAAKNNSFYVHAPFEVRISNTAVSGSTDTINPDNYSVPHLGTVPGNTVRPLLDGTPKLGAATTPITYDKLTLYLNATVYRPFGFDCPIDKWYRTFEDTVAAVGGKPHWAKNFLGTFDDKPASTLTDGEMRGLKPTMDSWFGDDLTLFKTLRETHDPQGTFLSGRHWAEINGFVSSVTDIV</sequence>
<protein>
    <recommendedName>
        <fullName evidence="5 10">D-arabinono-1,4-lactone oxidase</fullName>
        <shortName evidence="10">ALO</shortName>
        <ecNumber evidence="4 10">1.1.3.37</ecNumber>
    </recommendedName>
    <alternativeName>
        <fullName evidence="9 10">L-galactono-gamma-lactone oxidase</fullName>
    </alternativeName>
</protein>
<organism evidence="12 13">
    <name type="scientific">Sugiyamaella lignohabitans</name>
    <dbReference type="NCBI Taxonomy" id="796027"/>
    <lineage>
        <taxon>Eukaryota</taxon>
        <taxon>Fungi</taxon>
        <taxon>Dikarya</taxon>
        <taxon>Ascomycota</taxon>
        <taxon>Saccharomycotina</taxon>
        <taxon>Dipodascomycetes</taxon>
        <taxon>Dipodascales</taxon>
        <taxon>Trichomonascaceae</taxon>
        <taxon>Sugiyamaella</taxon>
    </lineage>
</organism>
<dbReference type="OrthoDB" id="610608at2759"/>
<keyword evidence="6 10" id="KW-0285">Flavoprotein</keyword>
<dbReference type="Gene3D" id="3.30.43.10">
    <property type="entry name" value="Uridine Diphospho-n-acetylenolpyruvylglucosamine Reductase, domain 2"/>
    <property type="match status" value="1"/>
</dbReference>